<proteinExistence type="predicted"/>
<dbReference type="Pfam" id="PF03366">
    <property type="entry name" value="YEATS"/>
    <property type="match status" value="1"/>
</dbReference>
<evidence type="ECO:0000256" key="2">
    <source>
        <dbReference type="ARBA" id="ARBA00023163"/>
    </source>
</evidence>
<dbReference type="RefSeq" id="XP_067713550.1">
    <property type="nucleotide sequence ID" value="XM_067857449.1"/>
</dbReference>
<gene>
    <name evidence="7" type="ORF">BcabD6B2_09140</name>
</gene>
<feature type="domain" description="YEATS" evidence="6">
    <location>
        <begin position="1"/>
        <end position="86"/>
    </location>
</feature>
<dbReference type="GO" id="GO:0005634">
    <property type="term" value="C:nucleus"/>
    <property type="evidence" value="ECO:0007669"/>
    <property type="project" value="UniProtKB-SubCell"/>
</dbReference>
<protein>
    <submittedName>
        <fullName evidence="7">Gas41 homologue, putative</fullName>
    </submittedName>
</protein>
<accession>A0AAV4LNE0</accession>
<dbReference type="PANTHER" id="PTHR47573">
    <property type="entry name" value="PROTEIN AF-9 HOMOLOG"/>
    <property type="match status" value="1"/>
</dbReference>
<keyword evidence="2" id="KW-0804">Transcription</keyword>
<dbReference type="AlphaFoldDB" id="A0AAV4LNE0"/>
<reference evidence="7 8" key="1">
    <citation type="submission" date="2021-06" db="EMBL/GenBank/DDBJ databases">
        <title>Genome sequence of Babesia caballi.</title>
        <authorList>
            <person name="Yamagishi J."/>
            <person name="Kidaka T."/>
            <person name="Ochi A."/>
        </authorList>
    </citation>
    <scope>NUCLEOTIDE SEQUENCE [LARGE SCALE GENOMIC DNA]</scope>
    <source>
        <strain evidence="7">USDA-D6B2</strain>
    </source>
</reference>
<feature type="region of interest" description="Disordered" evidence="5">
    <location>
        <begin position="181"/>
        <end position="255"/>
    </location>
</feature>
<dbReference type="EMBL" id="BPLF01000001">
    <property type="protein sequence ID" value="GIX61479.1"/>
    <property type="molecule type" value="Genomic_DNA"/>
</dbReference>
<evidence type="ECO:0000256" key="3">
    <source>
        <dbReference type="ARBA" id="ARBA00023242"/>
    </source>
</evidence>
<dbReference type="PANTHER" id="PTHR47573:SF1">
    <property type="entry name" value="PROTEIN AF-9 HOMOLOG"/>
    <property type="match status" value="1"/>
</dbReference>
<sequence length="255" mass="28344">MPYEVTEVGWGEFYIGVKIFFVDESLEPVQLQHLLVVRSLLLSPTPLQLNAAEGSTSSSSTATNETYDEIIFNEPASWFYKHLVLSSGDTLPPHKFQEHFWDHSARDKETTCRYICCQSYFQVIRSRPPPYRIPSQNETYRLLAEASELSRQIQYLQEKANVIRNPTILAKGSTAKALAPMPKAACSTPTNQPTDSARPSVADSASSASFVTSSYDPRDRSPTLSAAADSTTSSVIAEERTQTDDRDMTDFVDAS</sequence>
<dbReference type="InterPro" id="IPR055129">
    <property type="entry name" value="YEATS_dom"/>
</dbReference>
<dbReference type="GO" id="GO:0006355">
    <property type="term" value="P:regulation of DNA-templated transcription"/>
    <property type="evidence" value="ECO:0007669"/>
    <property type="project" value="InterPro"/>
</dbReference>
<dbReference type="Gene3D" id="2.60.40.1970">
    <property type="entry name" value="YEATS domain"/>
    <property type="match status" value="1"/>
</dbReference>
<keyword evidence="8" id="KW-1185">Reference proteome</keyword>
<evidence type="ECO:0000313" key="8">
    <source>
        <dbReference type="Proteomes" id="UP001497744"/>
    </source>
</evidence>
<dbReference type="PROSITE" id="PS51037">
    <property type="entry name" value="YEATS"/>
    <property type="match status" value="1"/>
</dbReference>
<feature type="compositionally biased region" description="Low complexity" evidence="5">
    <location>
        <begin position="222"/>
        <end position="234"/>
    </location>
</feature>
<keyword evidence="1" id="KW-0805">Transcription regulation</keyword>
<evidence type="ECO:0000256" key="5">
    <source>
        <dbReference type="SAM" id="MobiDB-lite"/>
    </source>
</evidence>
<dbReference type="GeneID" id="94192962"/>
<feature type="compositionally biased region" description="Low complexity" evidence="5">
    <location>
        <begin position="196"/>
        <end position="214"/>
    </location>
</feature>
<comment type="subcellular location">
    <subcellularLocation>
        <location evidence="4">Nucleus</location>
    </subcellularLocation>
</comment>
<evidence type="ECO:0000259" key="6">
    <source>
        <dbReference type="PROSITE" id="PS51037"/>
    </source>
</evidence>
<evidence type="ECO:0000256" key="4">
    <source>
        <dbReference type="PROSITE-ProRule" id="PRU00376"/>
    </source>
</evidence>
<dbReference type="Proteomes" id="UP001497744">
    <property type="component" value="Unassembled WGS sequence"/>
</dbReference>
<dbReference type="InterPro" id="IPR038704">
    <property type="entry name" value="YEAST_sf"/>
</dbReference>
<dbReference type="InterPro" id="IPR005033">
    <property type="entry name" value="YEATS"/>
</dbReference>
<name>A0AAV4LNE0_BABCB</name>
<organism evidence="7 8">
    <name type="scientific">Babesia caballi</name>
    <dbReference type="NCBI Taxonomy" id="5871"/>
    <lineage>
        <taxon>Eukaryota</taxon>
        <taxon>Sar</taxon>
        <taxon>Alveolata</taxon>
        <taxon>Apicomplexa</taxon>
        <taxon>Aconoidasida</taxon>
        <taxon>Piroplasmida</taxon>
        <taxon>Babesiidae</taxon>
        <taxon>Babesia</taxon>
    </lineage>
</organism>
<evidence type="ECO:0000256" key="1">
    <source>
        <dbReference type="ARBA" id="ARBA00023015"/>
    </source>
</evidence>
<evidence type="ECO:0000313" key="7">
    <source>
        <dbReference type="EMBL" id="GIX61479.1"/>
    </source>
</evidence>
<comment type="caution">
    <text evidence="7">The sequence shown here is derived from an EMBL/GenBank/DDBJ whole genome shotgun (WGS) entry which is preliminary data.</text>
</comment>
<feature type="compositionally biased region" description="Basic and acidic residues" evidence="5">
    <location>
        <begin position="237"/>
        <end position="249"/>
    </location>
</feature>
<keyword evidence="3 4" id="KW-0539">Nucleus</keyword>